<proteinExistence type="predicted"/>
<dbReference type="EMBL" id="AP007255">
    <property type="protein sequence ID" value="BAE52663.1"/>
    <property type="molecule type" value="Genomic_DNA"/>
</dbReference>
<dbReference type="STRING" id="342108.amb3859"/>
<accession>Q2W0G2</accession>
<dbReference type="HOGENOM" id="CLU_056005_0_0_5"/>
<name>Q2W0G2_PARM1</name>
<feature type="compositionally biased region" description="Low complexity" evidence="1">
    <location>
        <begin position="391"/>
        <end position="406"/>
    </location>
</feature>
<evidence type="ECO:0000256" key="1">
    <source>
        <dbReference type="SAM" id="MobiDB-lite"/>
    </source>
</evidence>
<gene>
    <name evidence="2" type="ordered locus">amb3859</name>
</gene>
<keyword evidence="3" id="KW-1185">Reference proteome</keyword>
<dbReference type="InterPro" id="IPR035919">
    <property type="entry name" value="EAL_sf"/>
</dbReference>
<evidence type="ECO:0000313" key="3">
    <source>
        <dbReference type="Proteomes" id="UP000007058"/>
    </source>
</evidence>
<dbReference type="KEGG" id="mag:amb3859"/>
<feature type="region of interest" description="Disordered" evidence="1">
    <location>
        <begin position="389"/>
        <end position="414"/>
    </location>
</feature>
<organism evidence="2 3">
    <name type="scientific">Paramagnetospirillum magneticum (strain ATCC 700264 / AMB-1)</name>
    <name type="common">Magnetospirillum magneticum</name>
    <dbReference type="NCBI Taxonomy" id="342108"/>
    <lineage>
        <taxon>Bacteria</taxon>
        <taxon>Pseudomonadati</taxon>
        <taxon>Pseudomonadota</taxon>
        <taxon>Alphaproteobacteria</taxon>
        <taxon>Rhodospirillales</taxon>
        <taxon>Magnetospirillaceae</taxon>
        <taxon>Paramagnetospirillum</taxon>
    </lineage>
</organism>
<evidence type="ECO:0008006" key="4">
    <source>
        <dbReference type="Google" id="ProtNLM"/>
    </source>
</evidence>
<dbReference type="AlphaFoldDB" id="Q2W0G2"/>
<protein>
    <recommendedName>
        <fullName evidence="4">EAL domain-containing protein</fullName>
    </recommendedName>
</protein>
<sequence>MGCDMSDDQDLLKAIAQIRRSPYGKRVIHVFTSWAKGDPKHGEKLAKGRDLVSRNLFNSVDSGCFLLSSGDMVFICSQVSAAVIQTVCSRLEALFFGDKPPRANSYGENKYFKVFDAGRDLAKLITSVKALVAVAPTAARPAIGMKEFDSIVRIIRDSDIRAMVFNQPVYRWAGKKPGIEYLEFFASLDQMRKAACPEHDIAGNPALFHMIKAELDLRLMRIIGREIGEYRHKAFSINLLGTSLLSKEFETFMDGVPARLSGKILAEIDRGDFLQHSGDLDALTRRASDLNVPLCVDGLSLSDLQVFRLPAVAEFAKIKWSEQITTMPRRDLEVAIRAIKEFGPDKVVLTRCDSERSLDFAHAMGIPFVQGYLADKMFRAGVNFTEGRNEAPAVSPPRRSAPAIPAQTASLCPA</sequence>
<dbReference type="SUPFAM" id="SSF141868">
    <property type="entry name" value="EAL domain-like"/>
    <property type="match status" value="1"/>
</dbReference>
<reference evidence="2 3" key="1">
    <citation type="journal article" date="2005" name="DNA Res.">
        <title>Complete genome sequence of the facultative anaerobic magnetotactic bacterium Magnetospirillum sp. strain AMB-1.</title>
        <authorList>
            <person name="Matsunaga T."/>
            <person name="Okamura Y."/>
            <person name="Fukuda Y."/>
            <person name="Wahyudi A.T."/>
            <person name="Murase Y."/>
            <person name="Takeyama H."/>
        </authorList>
    </citation>
    <scope>NUCLEOTIDE SEQUENCE [LARGE SCALE GENOMIC DNA]</scope>
    <source>
        <strain evidence="3">ATCC 700264 / AMB-1</strain>
    </source>
</reference>
<dbReference type="Proteomes" id="UP000007058">
    <property type="component" value="Chromosome"/>
</dbReference>
<evidence type="ECO:0000313" key="2">
    <source>
        <dbReference type="EMBL" id="BAE52663.1"/>
    </source>
</evidence>
<dbReference type="Gene3D" id="3.20.20.450">
    <property type="entry name" value="EAL domain"/>
    <property type="match status" value="1"/>
</dbReference>